<feature type="transmembrane region" description="Helical" evidence="2">
    <location>
        <begin position="12"/>
        <end position="28"/>
    </location>
</feature>
<feature type="compositionally biased region" description="Low complexity" evidence="1">
    <location>
        <begin position="402"/>
        <end position="411"/>
    </location>
</feature>
<feature type="region of interest" description="Disordered" evidence="1">
    <location>
        <begin position="376"/>
        <end position="411"/>
    </location>
</feature>
<reference evidence="3 4" key="1">
    <citation type="submission" date="2019-09" db="EMBL/GenBank/DDBJ databases">
        <title>Arenimonas chukotkensis sp. nov., a bacterium isolated from Chukotka hot spring, Arctic region, Russia.</title>
        <authorList>
            <person name="Zayulina K.S."/>
            <person name="Prokofeva M.I."/>
            <person name="Elcheninov A.G."/>
            <person name="Novikov A."/>
            <person name="Kochetkova T.V."/>
            <person name="Kublanov I.V."/>
        </authorList>
    </citation>
    <scope>NUCLEOTIDE SEQUENCE [LARGE SCALE GENOMIC DNA]</scope>
    <source>
        <strain evidence="3 4">3729k</strain>
    </source>
</reference>
<accession>A0A5B2ZD40</accession>
<keyword evidence="4" id="KW-1185">Reference proteome</keyword>
<evidence type="ECO:0000256" key="2">
    <source>
        <dbReference type="SAM" id="Phobius"/>
    </source>
</evidence>
<dbReference type="RefSeq" id="WP_149859945.1">
    <property type="nucleotide sequence ID" value="NZ_VUOD01000002.1"/>
</dbReference>
<organism evidence="3 4">
    <name type="scientific">Arenimonas fontis</name>
    <dbReference type="NCBI Taxonomy" id="2608255"/>
    <lineage>
        <taxon>Bacteria</taxon>
        <taxon>Pseudomonadati</taxon>
        <taxon>Pseudomonadota</taxon>
        <taxon>Gammaproteobacteria</taxon>
        <taxon>Lysobacterales</taxon>
        <taxon>Lysobacteraceae</taxon>
        <taxon>Arenimonas</taxon>
    </lineage>
</organism>
<proteinExistence type="predicted"/>
<dbReference type="Proteomes" id="UP000322165">
    <property type="component" value="Unassembled WGS sequence"/>
</dbReference>
<gene>
    <name evidence="3" type="ORF">F0415_04305</name>
</gene>
<keyword evidence="2" id="KW-0812">Transmembrane</keyword>
<reference evidence="3 4" key="2">
    <citation type="submission" date="2019-09" db="EMBL/GenBank/DDBJ databases">
        <authorList>
            <person name="Mazur A."/>
        </authorList>
    </citation>
    <scope>NUCLEOTIDE SEQUENCE [LARGE SCALE GENOMIC DNA]</scope>
    <source>
        <strain evidence="3 4">3729k</strain>
    </source>
</reference>
<evidence type="ECO:0000313" key="3">
    <source>
        <dbReference type="EMBL" id="KAA2285845.1"/>
    </source>
</evidence>
<feature type="compositionally biased region" description="Basic and acidic residues" evidence="1">
    <location>
        <begin position="380"/>
        <end position="391"/>
    </location>
</feature>
<evidence type="ECO:0000313" key="4">
    <source>
        <dbReference type="Proteomes" id="UP000322165"/>
    </source>
</evidence>
<keyword evidence="2" id="KW-1133">Transmembrane helix</keyword>
<name>A0A5B2ZD40_9GAMM</name>
<evidence type="ECO:0000256" key="1">
    <source>
        <dbReference type="SAM" id="MobiDB-lite"/>
    </source>
</evidence>
<dbReference type="AlphaFoldDB" id="A0A5B2ZD40"/>
<sequence>MAKRPRKRRWPWILGALAALGLLGGWWLDRQLEPTRLANTVLSRLGAAAGLELGFEGVPDYALRPEPRLLLPGFHARLPGAATPMFRAARVEVSLPWSTIWGGDEVVITRIGLDRPQLDLEAMLAWLDSRPPSDAPFELPTLSDGLRVNDGMLVANGWQAEALSLELPTLHPGEPATLSLSTTWRRGDLELPLEATLTAAQAGLASPLRAEAGGRLRTPALDLAWALQLQGAFDASGTPLRLLAEQLRFQGESPLPAFEAGGEAGLGETLELQARGKLREWPADWPALPAPLDPALALPFEFAYAGPDDFSAPLRLALSQGETRFEGETALPDLLAWLDTPAATPLPPLRGRLDAPLLVVEGVQLEGLVIELDEGNGTARARDTPAGREAAEGDPDGGDGLPEGAAGASGR</sequence>
<comment type="caution">
    <text evidence="3">The sequence shown here is derived from an EMBL/GenBank/DDBJ whole genome shotgun (WGS) entry which is preliminary data.</text>
</comment>
<dbReference type="EMBL" id="VUOD01000002">
    <property type="protein sequence ID" value="KAA2285845.1"/>
    <property type="molecule type" value="Genomic_DNA"/>
</dbReference>
<keyword evidence="2" id="KW-0472">Membrane</keyword>
<protein>
    <submittedName>
        <fullName evidence="3">Uncharacterized protein</fullName>
    </submittedName>
</protein>